<evidence type="ECO:0000313" key="2">
    <source>
        <dbReference type="EMBL" id="MDE8654262.1"/>
    </source>
</evidence>
<evidence type="ECO:0000259" key="1">
    <source>
        <dbReference type="Pfam" id="PF01850"/>
    </source>
</evidence>
<proteinExistence type="predicted"/>
<accession>A0ABT5WWM0</accession>
<organism evidence="2 3">
    <name type="scientific">Novosphingobium album</name>
    <name type="common">ex Liu et al. 2023</name>
    <dbReference type="NCBI Taxonomy" id="3031130"/>
    <lineage>
        <taxon>Bacteria</taxon>
        <taxon>Pseudomonadati</taxon>
        <taxon>Pseudomonadota</taxon>
        <taxon>Alphaproteobacteria</taxon>
        <taxon>Sphingomonadales</taxon>
        <taxon>Sphingomonadaceae</taxon>
        <taxon>Novosphingobium</taxon>
    </lineage>
</organism>
<protein>
    <submittedName>
        <fullName evidence="2">Type II toxin-antitoxin system VapC family toxin</fullName>
    </submittedName>
</protein>
<feature type="domain" description="PIN" evidence="1">
    <location>
        <begin position="4"/>
        <end position="117"/>
    </location>
</feature>
<dbReference type="Gene3D" id="3.40.50.1010">
    <property type="entry name" value="5'-nuclease"/>
    <property type="match status" value="1"/>
</dbReference>
<keyword evidence="3" id="KW-1185">Reference proteome</keyword>
<dbReference type="InterPro" id="IPR029060">
    <property type="entry name" value="PIN-like_dom_sf"/>
</dbReference>
<dbReference type="SUPFAM" id="SSF88723">
    <property type="entry name" value="PIN domain-like"/>
    <property type="match status" value="1"/>
</dbReference>
<dbReference type="Pfam" id="PF01850">
    <property type="entry name" value="PIN"/>
    <property type="match status" value="1"/>
</dbReference>
<dbReference type="CDD" id="cd18682">
    <property type="entry name" value="PIN_VapC-like"/>
    <property type="match status" value="1"/>
</dbReference>
<sequence length="127" mass="13652">MTDYVLDASAVLAVIQEEPGSDRVEPHLRTGIISAVNLAEIVSKLQERNFSDAEIDEVLQLLVLDVHSFDEQAAIAAGKLRTATRDAGLSLGDRACLALAAESNATALTTDRAWEKLKVPIAIELAR</sequence>
<dbReference type="EMBL" id="JARESE010000076">
    <property type="protein sequence ID" value="MDE8654262.1"/>
    <property type="molecule type" value="Genomic_DNA"/>
</dbReference>
<dbReference type="InterPro" id="IPR002716">
    <property type="entry name" value="PIN_dom"/>
</dbReference>
<reference evidence="2 3" key="1">
    <citation type="submission" date="2023-03" db="EMBL/GenBank/DDBJ databases">
        <title>NovoSphingobium album sp. nov. isolated from polycyclic aromatic hydrocarbons- and heavy-metal polluted soil.</title>
        <authorList>
            <person name="Liu Z."/>
            <person name="Wang K."/>
        </authorList>
    </citation>
    <scope>NUCLEOTIDE SEQUENCE [LARGE SCALE GENOMIC DNA]</scope>
    <source>
        <strain evidence="2 3">H3SJ31-1</strain>
    </source>
</reference>
<dbReference type="Proteomes" id="UP001216253">
    <property type="component" value="Unassembled WGS sequence"/>
</dbReference>
<dbReference type="RefSeq" id="WP_275230385.1">
    <property type="nucleotide sequence ID" value="NZ_JARESE010000076.1"/>
</dbReference>
<gene>
    <name evidence="2" type="ORF">PYV00_21430</name>
</gene>
<comment type="caution">
    <text evidence="2">The sequence shown here is derived from an EMBL/GenBank/DDBJ whole genome shotgun (WGS) entry which is preliminary data.</text>
</comment>
<name>A0ABT5WWM0_9SPHN</name>
<evidence type="ECO:0000313" key="3">
    <source>
        <dbReference type="Proteomes" id="UP001216253"/>
    </source>
</evidence>